<accession>A0A7C9RES3</accession>
<dbReference type="Proteomes" id="UP000480266">
    <property type="component" value="Unassembled WGS sequence"/>
</dbReference>
<name>A0A7C9RES3_9BRAD</name>
<dbReference type="CDD" id="cd07067">
    <property type="entry name" value="HP_PGM_like"/>
    <property type="match status" value="1"/>
</dbReference>
<keyword evidence="3" id="KW-1185">Reference proteome</keyword>
<evidence type="ECO:0000313" key="3">
    <source>
        <dbReference type="Proteomes" id="UP000480266"/>
    </source>
</evidence>
<dbReference type="InterPro" id="IPR013078">
    <property type="entry name" value="His_Pase_superF_clade-1"/>
</dbReference>
<comment type="caution">
    <text evidence="2">The sequence shown here is derived from an EMBL/GenBank/DDBJ whole genome shotgun (WGS) entry which is preliminary data.</text>
</comment>
<dbReference type="Pfam" id="PF00300">
    <property type="entry name" value="His_Phos_1"/>
    <property type="match status" value="1"/>
</dbReference>
<evidence type="ECO:0000313" key="2">
    <source>
        <dbReference type="EMBL" id="NGX95001.1"/>
    </source>
</evidence>
<protein>
    <submittedName>
        <fullName evidence="2">Histidine phosphatase family protein</fullName>
    </submittedName>
</protein>
<feature type="region of interest" description="Disordered" evidence="1">
    <location>
        <begin position="11"/>
        <end position="31"/>
    </location>
</feature>
<dbReference type="AlphaFoldDB" id="A0A7C9RES3"/>
<dbReference type="PANTHER" id="PTHR47623:SF1">
    <property type="entry name" value="OS09G0287300 PROTEIN"/>
    <property type="match status" value="1"/>
</dbReference>
<organism evidence="2 3">
    <name type="scientific">Candidatus Afipia apatlaquensis</name>
    <dbReference type="NCBI Taxonomy" id="2712852"/>
    <lineage>
        <taxon>Bacteria</taxon>
        <taxon>Pseudomonadati</taxon>
        <taxon>Pseudomonadota</taxon>
        <taxon>Alphaproteobacteria</taxon>
        <taxon>Hyphomicrobiales</taxon>
        <taxon>Nitrobacteraceae</taxon>
        <taxon>Afipia</taxon>
    </lineage>
</organism>
<dbReference type="PANTHER" id="PTHR47623">
    <property type="entry name" value="OS09G0287300 PROTEIN"/>
    <property type="match status" value="1"/>
</dbReference>
<evidence type="ECO:0000256" key="1">
    <source>
        <dbReference type="SAM" id="MobiDB-lite"/>
    </source>
</evidence>
<reference evidence="2" key="1">
    <citation type="submission" date="2020-02" db="EMBL/GenBank/DDBJ databases">
        <title>Draft genome sequence of Candidatus Afipia apatlaquensis IBT-C3, a potential strain for decolorization of textile dyes.</title>
        <authorList>
            <person name="Sanchez-Reyes A."/>
            <person name="Breton-Deval L."/>
            <person name="Mangelson H."/>
            <person name="Sanchez-Flores A."/>
        </authorList>
    </citation>
    <scope>NUCLEOTIDE SEQUENCE [LARGE SCALE GENOMIC DNA]</scope>
    <source>
        <strain evidence="2">IBT-C3</strain>
    </source>
</reference>
<dbReference type="SUPFAM" id="SSF53254">
    <property type="entry name" value="Phosphoglycerate mutase-like"/>
    <property type="match status" value="1"/>
</dbReference>
<dbReference type="Gene3D" id="3.40.50.1240">
    <property type="entry name" value="Phosphoglycerate mutase-like"/>
    <property type="match status" value="1"/>
</dbReference>
<dbReference type="InterPro" id="IPR029033">
    <property type="entry name" value="His_PPase_superfam"/>
</dbReference>
<gene>
    <name evidence="2" type="ORF">G4V63_07130</name>
</gene>
<proteinExistence type="predicted"/>
<dbReference type="EMBL" id="JAAMRR010000368">
    <property type="protein sequence ID" value="NGX95001.1"/>
    <property type="molecule type" value="Genomic_DNA"/>
</dbReference>
<sequence length="177" mass="19579">MRRLILLRHAKTERDAPSGRDQDRRLDERGRHDGAEMGRWLALHDYRPDLALVSTATRTQESWELLRAAMPTVRVKHLPALYGADPSELLRIIHGVADADPQSLLILAHNPGLHELALGLVASGDPAGRQALASNLPTAGVTVIDFKIDDWEKVGFRTGRLERFASPKMLREGSEGA</sequence>